<dbReference type="PANTHER" id="PTHR33217:SF8">
    <property type="entry name" value="MUTATOR FAMILY TRANSPOSASE"/>
    <property type="match status" value="1"/>
</dbReference>
<dbReference type="Proteomes" id="UP000014387">
    <property type="component" value="Unassembled WGS sequence"/>
</dbReference>
<keyword evidence="5" id="KW-0233">DNA recombination</keyword>
<feature type="region of interest" description="Disordered" evidence="6">
    <location>
        <begin position="444"/>
        <end position="469"/>
    </location>
</feature>
<dbReference type="GO" id="GO:0003677">
    <property type="term" value="F:DNA binding"/>
    <property type="evidence" value="ECO:0007669"/>
    <property type="project" value="UniProtKB-KW"/>
</dbReference>
<protein>
    <recommendedName>
        <fullName evidence="9">Mutator family transposase</fullName>
    </recommendedName>
</protein>
<evidence type="ECO:0000256" key="3">
    <source>
        <dbReference type="ARBA" id="ARBA00022578"/>
    </source>
</evidence>
<dbReference type="PANTHER" id="PTHR33217">
    <property type="entry name" value="TRANSPOSASE FOR INSERTION SEQUENCE ELEMENT IS1081"/>
    <property type="match status" value="1"/>
</dbReference>
<evidence type="ECO:0000313" key="8">
    <source>
        <dbReference type="Proteomes" id="UP000014387"/>
    </source>
</evidence>
<keyword evidence="4" id="KW-0238">DNA-binding</keyword>
<comment type="function">
    <text evidence="1">Required for the transposition of the insertion element.</text>
</comment>
<reference evidence="7 8" key="1">
    <citation type="submission" date="2013-05" db="EMBL/GenBank/DDBJ databases">
        <title>The Genome Sequence of Actinomyces europaeus ACS-120-V-COL10B.</title>
        <authorList>
            <consortium name="The Broad Institute Genomics Platform"/>
            <person name="Earl A."/>
            <person name="Ward D."/>
            <person name="Feldgarden M."/>
            <person name="Gevers D."/>
            <person name="Saerens B."/>
            <person name="Vaneechoutte M."/>
            <person name="Walker B."/>
            <person name="Young S."/>
            <person name="Zeng Q."/>
            <person name="Gargeya S."/>
            <person name="Fitzgerald M."/>
            <person name="Haas B."/>
            <person name="Abouelleil A."/>
            <person name="Allen A.W."/>
            <person name="Alvarado L."/>
            <person name="Arachchi H.M."/>
            <person name="Berlin A.M."/>
            <person name="Chapman S.B."/>
            <person name="Gainer-Dewar J."/>
            <person name="Goldberg J."/>
            <person name="Griggs A."/>
            <person name="Gujja S."/>
            <person name="Hansen M."/>
            <person name="Howarth C."/>
            <person name="Imamovic A."/>
            <person name="Ireland A."/>
            <person name="Larimer J."/>
            <person name="McCowan C."/>
            <person name="Murphy C."/>
            <person name="Pearson M."/>
            <person name="Poon T.W."/>
            <person name="Priest M."/>
            <person name="Roberts A."/>
            <person name="Saif S."/>
            <person name="Shea T."/>
            <person name="Sisk P."/>
            <person name="Sykes S."/>
            <person name="Wortman J."/>
            <person name="Nusbaum C."/>
            <person name="Birren B."/>
        </authorList>
    </citation>
    <scope>NUCLEOTIDE SEQUENCE [LARGE SCALE GENOMIC DNA]</scope>
    <source>
        <strain evidence="7 8">ACS-120-V-Col10b</strain>
    </source>
</reference>
<accession>A0A9W5VWY2</accession>
<name>A0A9W5VWY2_9ACTO</name>
<keyword evidence="3" id="KW-0815">Transposition</keyword>
<dbReference type="Pfam" id="PF00872">
    <property type="entry name" value="Transposase_mut"/>
    <property type="match status" value="1"/>
</dbReference>
<organism evidence="7 8">
    <name type="scientific">Gleimia europaea ACS-120-V-Col10b</name>
    <dbReference type="NCBI Taxonomy" id="883069"/>
    <lineage>
        <taxon>Bacteria</taxon>
        <taxon>Bacillati</taxon>
        <taxon>Actinomycetota</taxon>
        <taxon>Actinomycetes</taxon>
        <taxon>Actinomycetales</taxon>
        <taxon>Actinomycetaceae</taxon>
        <taxon>Gleimia</taxon>
    </lineage>
</organism>
<dbReference type="PROSITE" id="PS01007">
    <property type="entry name" value="TRANSPOSASE_MUTATOR"/>
    <property type="match status" value="1"/>
</dbReference>
<dbReference type="NCBIfam" id="NF033543">
    <property type="entry name" value="transpos_IS256"/>
    <property type="match status" value="1"/>
</dbReference>
<dbReference type="EMBL" id="AGWN01000001">
    <property type="protein sequence ID" value="EPD31492.1"/>
    <property type="molecule type" value="Genomic_DNA"/>
</dbReference>
<sequence length="469" mass="51790">MPVVSLQNNYGQDKVNEISAKLMDNPEIAKLIGELSASTSDASDLVKGLLQVSINAGLQAEMNAHLGYEHSDRKGKAQMGSAGAVSYRNGSYTKTVGCAYGMVDITVPRDRAGTFRPQMVSKGARRLSELDDMIISLYAGGMTLRDIQHHLATTLGVDMSPDTISTITDAVLEEVLVWQNRQLEQFYPVIFLDAMRVKIREGNRVVNKACYMAVGVDMDGIKHILGLWIAGSEGAAFWASVCADLANRGVEDVFIVCCDGLKGLPEAVEATWPSSMVQTCIVHLIRAANRWVSYQDRKPVSSALRKVYTAPNEETARAALDAFEACELGCKYPQSVKVWRDAWERFIPFLQFPPAARRVLYTTNSIESLNAELRKATRNRGQFPNDTAALKTLWLMICNIEDKRAAQRAKKAKRDIECNGYIEGAKANGWKQAINQLAVAYPTDSRSTYKPSPHTQTNRHSPKVGVSHI</sequence>
<proteinExistence type="inferred from homology"/>
<gene>
    <name evidence="7" type="ORF">HMPREF9238_01268</name>
</gene>
<evidence type="ECO:0000256" key="4">
    <source>
        <dbReference type="ARBA" id="ARBA00023125"/>
    </source>
</evidence>
<dbReference type="InterPro" id="IPR001207">
    <property type="entry name" value="Transposase_mutator"/>
</dbReference>
<dbReference type="GO" id="GO:0004803">
    <property type="term" value="F:transposase activity"/>
    <property type="evidence" value="ECO:0007669"/>
    <property type="project" value="InterPro"/>
</dbReference>
<comment type="caution">
    <text evidence="7">The sequence shown here is derived from an EMBL/GenBank/DDBJ whole genome shotgun (WGS) entry which is preliminary data.</text>
</comment>
<dbReference type="AlphaFoldDB" id="A0A9W5VWY2"/>
<keyword evidence="8" id="KW-1185">Reference proteome</keyword>
<evidence type="ECO:0000256" key="1">
    <source>
        <dbReference type="ARBA" id="ARBA00002190"/>
    </source>
</evidence>
<feature type="compositionally biased region" description="Polar residues" evidence="6">
    <location>
        <begin position="444"/>
        <end position="459"/>
    </location>
</feature>
<evidence type="ECO:0000256" key="5">
    <source>
        <dbReference type="ARBA" id="ARBA00023172"/>
    </source>
</evidence>
<comment type="similarity">
    <text evidence="2">Belongs to the transposase mutator family.</text>
</comment>
<dbReference type="GO" id="GO:0006313">
    <property type="term" value="P:DNA transposition"/>
    <property type="evidence" value="ECO:0007669"/>
    <property type="project" value="InterPro"/>
</dbReference>
<evidence type="ECO:0008006" key="9">
    <source>
        <dbReference type="Google" id="ProtNLM"/>
    </source>
</evidence>
<evidence type="ECO:0000256" key="6">
    <source>
        <dbReference type="SAM" id="MobiDB-lite"/>
    </source>
</evidence>
<evidence type="ECO:0000313" key="7">
    <source>
        <dbReference type="EMBL" id="EPD31492.1"/>
    </source>
</evidence>
<evidence type="ECO:0000256" key="2">
    <source>
        <dbReference type="ARBA" id="ARBA00010961"/>
    </source>
</evidence>